<dbReference type="InterPro" id="IPR019557">
    <property type="entry name" value="AminoTfrase-like_pln_mobile"/>
</dbReference>
<organism evidence="2">
    <name type="scientific">Solanum lycopersicum</name>
    <name type="common">Tomato</name>
    <name type="synonym">Lycopersicon esculentum</name>
    <dbReference type="NCBI Taxonomy" id="4081"/>
    <lineage>
        <taxon>Eukaryota</taxon>
        <taxon>Viridiplantae</taxon>
        <taxon>Streptophyta</taxon>
        <taxon>Embryophyta</taxon>
        <taxon>Tracheophyta</taxon>
        <taxon>Spermatophyta</taxon>
        <taxon>Magnoliopsida</taxon>
        <taxon>eudicotyledons</taxon>
        <taxon>Gunneridae</taxon>
        <taxon>Pentapetalae</taxon>
        <taxon>asterids</taxon>
        <taxon>lamiids</taxon>
        <taxon>Solanales</taxon>
        <taxon>Solanaceae</taxon>
        <taxon>Solanoideae</taxon>
        <taxon>Solaneae</taxon>
        <taxon>Solanum</taxon>
        <taxon>Solanum subgen. Lycopersicon</taxon>
    </lineage>
</organism>
<reference evidence="2" key="1">
    <citation type="journal article" date="2012" name="Nature">
        <title>The tomato genome sequence provides insights into fleshy fruit evolution.</title>
        <authorList>
            <consortium name="Tomato Genome Consortium"/>
        </authorList>
    </citation>
    <scope>NUCLEOTIDE SEQUENCE [LARGE SCALE GENOMIC DNA]</scope>
    <source>
        <strain evidence="2">cv. Heinz 1706</strain>
    </source>
</reference>
<dbReference type="Proteomes" id="UP000004994">
    <property type="component" value="Chromosome 9"/>
</dbReference>
<accession>A0A3Q7I505</accession>
<keyword evidence="3" id="KW-1185">Reference proteome</keyword>
<evidence type="ECO:0000313" key="3">
    <source>
        <dbReference type="Proteomes" id="UP000004994"/>
    </source>
</evidence>
<protein>
    <recommendedName>
        <fullName evidence="1">Aminotransferase-like plant mobile domain-containing protein</fullName>
    </recommendedName>
</protein>
<dbReference type="AlphaFoldDB" id="A0A3Q7I505"/>
<dbReference type="Gramene" id="Solyc09g061635.1.1">
    <property type="protein sequence ID" value="Solyc09g061635.1.1"/>
    <property type="gene ID" value="Solyc09g061635.1"/>
</dbReference>
<sequence length="100" mass="11809">MKKSNEVCGFLSLVQIWAWERIIPLQPLSKPLRTNQLEASTAVARKWMRRRNYQNEARTPYSEDVINGLPEWCRSGQRVWMAQVPRFMEFIVSGTWLIVL</sequence>
<evidence type="ECO:0000259" key="1">
    <source>
        <dbReference type="Pfam" id="PF10536"/>
    </source>
</evidence>
<evidence type="ECO:0000313" key="2">
    <source>
        <dbReference type="EnsemblPlants" id="Solyc09g061635.1.1"/>
    </source>
</evidence>
<name>A0A3Q7I505_SOLLC</name>
<proteinExistence type="predicted"/>
<dbReference type="EnsemblPlants" id="Solyc09g061635.1.1">
    <property type="protein sequence ID" value="Solyc09g061635.1.1"/>
    <property type="gene ID" value="Solyc09g061635.1"/>
</dbReference>
<feature type="domain" description="Aminotransferase-like plant mobile" evidence="1">
    <location>
        <begin position="2"/>
        <end position="55"/>
    </location>
</feature>
<dbReference type="InParanoid" id="A0A3Q7I505"/>
<dbReference type="Pfam" id="PF10536">
    <property type="entry name" value="PMD"/>
    <property type="match status" value="1"/>
</dbReference>
<dbReference type="PaxDb" id="4081-Solyc11g066210.1.1"/>
<reference evidence="2" key="2">
    <citation type="submission" date="2019-01" db="UniProtKB">
        <authorList>
            <consortium name="EnsemblPlants"/>
        </authorList>
    </citation>
    <scope>IDENTIFICATION</scope>
    <source>
        <strain evidence="2">cv. Heinz 1706</strain>
    </source>
</reference>